<dbReference type="InterPro" id="IPR000668">
    <property type="entry name" value="Peptidase_C1A_C"/>
</dbReference>
<dbReference type="InterPro" id="IPR013128">
    <property type="entry name" value="Peptidase_C1A"/>
</dbReference>
<evidence type="ECO:0000259" key="9">
    <source>
        <dbReference type="SMART" id="SM00848"/>
    </source>
</evidence>
<evidence type="ECO:0000256" key="1">
    <source>
        <dbReference type="ARBA" id="ARBA00008455"/>
    </source>
</evidence>
<dbReference type="PROSITE" id="PS00639">
    <property type="entry name" value="THIOL_PROTEASE_HIS"/>
    <property type="match status" value="1"/>
</dbReference>
<dbReference type="SMART" id="SM00645">
    <property type="entry name" value="Pept_C1"/>
    <property type="match status" value="1"/>
</dbReference>
<keyword evidence="3" id="KW-0378">Hydrolase</keyword>
<name>A0A2T7PSM2_POMCA</name>
<evidence type="ECO:0000256" key="6">
    <source>
        <dbReference type="ARBA" id="ARBA00023157"/>
    </source>
</evidence>
<evidence type="ECO:0000256" key="7">
    <source>
        <dbReference type="SAM" id="SignalP"/>
    </source>
</evidence>
<proteinExistence type="inferred from homology"/>
<keyword evidence="4" id="KW-0788">Thiol protease</keyword>
<organism evidence="10 11">
    <name type="scientific">Pomacea canaliculata</name>
    <name type="common">Golden apple snail</name>
    <dbReference type="NCBI Taxonomy" id="400727"/>
    <lineage>
        <taxon>Eukaryota</taxon>
        <taxon>Metazoa</taxon>
        <taxon>Spiralia</taxon>
        <taxon>Lophotrochozoa</taxon>
        <taxon>Mollusca</taxon>
        <taxon>Gastropoda</taxon>
        <taxon>Caenogastropoda</taxon>
        <taxon>Architaenioglossa</taxon>
        <taxon>Ampullarioidea</taxon>
        <taxon>Ampullariidae</taxon>
        <taxon>Pomacea</taxon>
    </lineage>
</organism>
<evidence type="ECO:0000256" key="4">
    <source>
        <dbReference type="ARBA" id="ARBA00022807"/>
    </source>
</evidence>
<keyword evidence="2" id="KW-0645">Protease</keyword>
<evidence type="ECO:0000256" key="3">
    <source>
        <dbReference type="ARBA" id="ARBA00022801"/>
    </source>
</evidence>
<keyword evidence="6" id="KW-1015">Disulfide bond</keyword>
<protein>
    <recommendedName>
        <fullName evidence="12">Cathepsin L</fullName>
    </recommendedName>
</protein>
<dbReference type="SMART" id="SM00848">
    <property type="entry name" value="Inhibitor_I29"/>
    <property type="match status" value="1"/>
</dbReference>
<dbReference type="GO" id="GO:0008234">
    <property type="term" value="F:cysteine-type peptidase activity"/>
    <property type="evidence" value="ECO:0007669"/>
    <property type="project" value="UniProtKB-KW"/>
</dbReference>
<dbReference type="InterPro" id="IPR013201">
    <property type="entry name" value="Prot_inhib_I29"/>
</dbReference>
<dbReference type="Pfam" id="PF08246">
    <property type="entry name" value="Inhibitor_I29"/>
    <property type="match status" value="1"/>
</dbReference>
<evidence type="ECO:0008006" key="12">
    <source>
        <dbReference type="Google" id="ProtNLM"/>
    </source>
</evidence>
<comment type="caution">
    <text evidence="10">The sequence shown here is derived from an EMBL/GenBank/DDBJ whole genome shotgun (WGS) entry which is preliminary data.</text>
</comment>
<dbReference type="InterPro" id="IPR000169">
    <property type="entry name" value="Pept_cys_AS"/>
</dbReference>
<evidence type="ECO:0000259" key="8">
    <source>
        <dbReference type="SMART" id="SM00645"/>
    </source>
</evidence>
<dbReference type="FunFam" id="3.90.70.10:FF:000006">
    <property type="entry name" value="Cathepsin S"/>
    <property type="match status" value="1"/>
</dbReference>
<feature type="domain" description="Cathepsin propeptide inhibitor" evidence="9">
    <location>
        <begin position="22"/>
        <end position="82"/>
    </location>
</feature>
<keyword evidence="11" id="KW-1185">Reference proteome</keyword>
<dbReference type="PROSITE" id="PS00640">
    <property type="entry name" value="THIOL_PROTEASE_ASN"/>
    <property type="match status" value="1"/>
</dbReference>
<feature type="signal peptide" evidence="7">
    <location>
        <begin position="1"/>
        <end position="15"/>
    </location>
</feature>
<keyword evidence="5" id="KW-0865">Zymogen</keyword>
<feature type="domain" description="Peptidase C1A papain C-terminal" evidence="8">
    <location>
        <begin position="110"/>
        <end position="324"/>
    </location>
</feature>
<evidence type="ECO:0000313" key="11">
    <source>
        <dbReference type="Proteomes" id="UP000245119"/>
    </source>
</evidence>
<dbReference type="AlphaFoldDB" id="A0A2T7PSM2"/>
<comment type="similarity">
    <text evidence="1">Belongs to the peptidase C1 family.</text>
</comment>
<evidence type="ECO:0000256" key="2">
    <source>
        <dbReference type="ARBA" id="ARBA00022670"/>
    </source>
</evidence>
<dbReference type="PROSITE" id="PS00139">
    <property type="entry name" value="THIOL_PROTEASE_CYS"/>
    <property type="match status" value="1"/>
</dbReference>
<dbReference type="PANTHER" id="PTHR12411">
    <property type="entry name" value="CYSTEINE PROTEASE FAMILY C1-RELATED"/>
    <property type="match status" value="1"/>
</dbReference>
<evidence type="ECO:0000313" key="10">
    <source>
        <dbReference type="EMBL" id="PVD36390.1"/>
    </source>
</evidence>
<feature type="chain" id="PRO_5015483354" description="Cathepsin L" evidence="7">
    <location>
        <begin position="16"/>
        <end position="325"/>
    </location>
</feature>
<dbReference type="EMBL" id="PZQS01000002">
    <property type="protein sequence ID" value="PVD36390.1"/>
    <property type="molecule type" value="Genomic_DNA"/>
</dbReference>
<dbReference type="PRINTS" id="PR00705">
    <property type="entry name" value="PAPAIN"/>
</dbReference>
<reference evidence="10 11" key="1">
    <citation type="submission" date="2018-04" db="EMBL/GenBank/DDBJ databases">
        <title>The genome of golden apple snail Pomacea canaliculata provides insight into stress tolerance and invasive adaptation.</title>
        <authorList>
            <person name="Liu C."/>
            <person name="Liu B."/>
            <person name="Ren Y."/>
            <person name="Zhang Y."/>
            <person name="Wang H."/>
            <person name="Li S."/>
            <person name="Jiang F."/>
            <person name="Yin L."/>
            <person name="Zhang G."/>
            <person name="Qian W."/>
            <person name="Fan W."/>
        </authorList>
    </citation>
    <scope>NUCLEOTIDE SEQUENCE [LARGE SCALE GENOMIC DNA]</scope>
    <source>
        <strain evidence="10">SZHN2017</strain>
        <tissue evidence="10">Muscle</tissue>
    </source>
</reference>
<dbReference type="InterPro" id="IPR038765">
    <property type="entry name" value="Papain-like_cys_pep_sf"/>
</dbReference>
<dbReference type="GO" id="GO:0006508">
    <property type="term" value="P:proteolysis"/>
    <property type="evidence" value="ECO:0007669"/>
    <property type="project" value="UniProtKB-KW"/>
</dbReference>
<keyword evidence="7" id="KW-0732">Signal</keyword>
<gene>
    <name evidence="10" type="ORF">C0Q70_03372</name>
</gene>
<dbReference type="Gene3D" id="3.90.70.10">
    <property type="entry name" value="Cysteine proteinases"/>
    <property type="match status" value="1"/>
</dbReference>
<dbReference type="OrthoDB" id="10253408at2759"/>
<dbReference type="InterPro" id="IPR025660">
    <property type="entry name" value="Pept_his_AS"/>
</dbReference>
<dbReference type="CDD" id="cd02248">
    <property type="entry name" value="Peptidase_C1A"/>
    <property type="match status" value="1"/>
</dbReference>
<accession>A0A2T7PSM2</accession>
<evidence type="ECO:0000256" key="5">
    <source>
        <dbReference type="ARBA" id="ARBA00023145"/>
    </source>
</evidence>
<sequence length="325" mass="36430">MKCLLLLVTLGLTCSLDPDAEWETFKRNFHKVYRDSREETYRRSVFQTHLDFIRQHNLEADLGLYTFRVGVNEYADMTNEEFVRVMNGFRIPQNYEGTAPVYTPPKGLNPPASVDWRTKGYVTHIKNQGQCGSCWAFSATGSLEGQWFNKTKRLVSLSEQNLVDCSSDQGNKRGYMDNAFRYISDNKGIDTEASYPYKAKDGDCTFNPANIGATDKGLVDIKKGSEADLQAAVAFVGPISVAIDAGHTSFQLYKSGVYYEKTCGSQKEDLDHGVLAVGYGTQDSKDFWLVKNSWGTSWGMEGYIMMSRNRKNNCGIATLASYPVV</sequence>
<dbReference type="Proteomes" id="UP000245119">
    <property type="component" value="Linkage Group LG2"/>
</dbReference>
<dbReference type="InterPro" id="IPR025661">
    <property type="entry name" value="Pept_asp_AS"/>
</dbReference>
<dbReference type="STRING" id="400727.A0A2T7PSM2"/>
<dbReference type="InterPro" id="IPR039417">
    <property type="entry name" value="Peptidase_C1A_papain-like"/>
</dbReference>
<dbReference type="SUPFAM" id="SSF54001">
    <property type="entry name" value="Cysteine proteinases"/>
    <property type="match status" value="1"/>
</dbReference>
<dbReference type="Pfam" id="PF00112">
    <property type="entry name" value="Peptidase_C1"/>
    <property type="match status" value="1"/>
</dbReference>